<feature type="active site" description="Nucleophile" evidence="8 10">
    <location>
        <position position="360"/>
    </location>
</feature>
<feature type="active site" description="Proton donor" evidence="8">
    <location>
        <position position="177"/>
    </location>
</feature>
<comment type="caution">
    <text evidence="12">The sequence shown here is derived from an EMBL/GenBank/DDBJ whole genome shotgun (WGS) entry which is preliminary data.</text>
</comment>
<evidence type="ECO:0000256" key="7">
    <source>
        <dbReference type="ARBA" id="ARBA00023326"/>
    </source>
</evidence>
<feature type="binding site" evidence="9">
    <location>
        <position position="176"/>
    </location>
    <ligand>
        <name>substrate</name>
    </ligand>
</feature>
<dbReference type="Pfam" id="PF00232">
    <property type="entry name" value="Glyco_hydro_1"/>
    <property type="match status" value="1"/>
</dbReference>
<keyword evidence="4" id="KW-0136">Cellulose degradation</keyword>
<evidence type="ECO:0000313" key="12">
    <source>
        <dbReference type="EMBL" id="TRD22550.1"/>
    </source>
</evidence>
<name>A0A547Q839_9RHOB</name>
<proteinExistence type="inferred from homology"/>
<dbReference type="InterPro" id="IPR018120">
    <property type="entry name" value="Glyco_hydro_1_AS"/>
</dbReference>
<dbReference type="InterPro" id="IPR017853">
    <property type="entry name" value="GH"/>
</dbReference>
<keyword evidence="5" id="KW-0119">Carbohydrate metabolism</keyword>
<keyword evidence="7" id="KW-0624">Polysaccharide degradation</keyword>
<keyword evidence="3 11" id="KW-0378">Hydrolase</keyword>
<evidence type="ECO:0000256" key="2">
    <source>
        <dbReference type="ARBA" id="ARBA00012744"/>
    </source>
</evidence>
<dbReference type="RefSeq" id="WP_142833494.1">
    <property type="nucleotide sequence ID" value="NZ_VFSV01000005.1"/>
</dbReference>
<evidence type="ECO:0000256" key="11">
    <source>
        <dbReference type="RuleBase" id="RU361175"/>
    </source>
</evidence>
<keyword evidence="13" id="KW-1185">Reference proteome</keyword>
<evidence type="ECO:0000256" key="10">
    <source>
        <dbReference type="PROSITE-ProRule" id="PRU10055"/>
    </source>
</evidence>
<evidence type="ECO:0000256" key="6">
    <source>
        <dbReference type="ARBA" id="ARBA00023295"/>
    </source>
</evidence>
<dbReference type="InterPro" id="IPR017736">
    <property type="entry name" value="Glyco_hydro_1_beta-glucosidase"/>
</dbReference>
<dbReference type="NCBIfam" id="TIGR03356">
    <property type="entry name" value="BGL"/>
    <property type="match status" value="1"/>
</dbReference>
<dbReference type="SUPFAM" id="SSF51445">
    <property type="entry name" value="(Trans)glycosidases"/>
    <property type="match status" value="1"/>
</dbReference>
<dbReference type="PANTHER" id="PTHR10353">
    <property type="entry name" value="GLYCOSYL HYDROLASE"/>
    <property type="match status" value="1"/>
</dbReference>
<evidence type="ECO:0000256" key="8">
    <source>
        <dbReference type="PIRSR" id="PIRSR617736-1"/>
    </source>
</evidence>
<feature type="binding site" evidence="9">
    <location>
        <begin position="413"/>
        <end position="414"/>
    </location>
    <ligand>
        <name>substrate</name>
    </ligand>
</feature>
<accession>A0A547Q839</accession>
<evidence type="ECO:0000256" key="5">
    <source>
        <dbReference type="ARBA" id="ARBA00023277"/>
    </source>
</evidence>
<feature type="binding site" evidence="9">
    <location>
        <position position="132"/>
    </location>
    <ligand>
        <name>substrate</name>
    </ligand>
</feature>
<dbReference type="PROSITE" id="PS00572">
    <property type="entry name" value="GLYCOSYL_HYDROL_F1_1"/>
    <property type="match status" value="1"/>
</dbReference>
<comment type="catalytic activity">
    <reaction evidence="11">
        <text>Hydrolysis of terminal, non-reducing beta-D-glucosyl residues with release of beta-D-glucose.</text>
        <dbReference type="EC" id="3.2.1.21"/>
    </reaction>
</comment>
<protein>
    <recommendedName>
        <fullName evidence="2 11">Beta-glucosidase</fullName>
        <ecNumber evidence="2 11">3.2.1.21</ecNumber>
    </recommendedName>
</protein>
<evidence type="ECO:0000256" key="1">
    <source>
        <dbReference type="ARBA" id="ARBA00010838"/>
    </source>
</evidence>
<feature type="binding site" evidence="9">
    <location>
        <position position="33"/>
    </location>
    <ligand>
        <name>substrate</name>
    </ligand>
</feature>
<dbReference type="GO" id="GO:0005829">
    <property type="term" value="C:cytosol"/>
    <property type="evidence" value="ECO:0007669"/>
    <property type="project" value="TreeGrafter"/>
</dbReference>
<evidence type="ECO:0000313" key="13">
    <source>
        <dbReference type="Proteomes" id="UP000318590"/>
    </source>
</evidence>
<reference evidence="12 13" key="1">
    <citation type="submission" date="2019-06" db="EMBL/GenBank/DDBJ databases">
        <title>Paenimaribius caenipelagi gen. nov., sp. nov., isolated from a tidal flat.</title>
        <authorList>
            <person name="Yoon J.-H."/>
        </authorList>
    </citation>
    <scope>NUCLEOTIDE SEQUENCE [LARGE SCALE GENOMIC DNA]</scope>
    <source>
        <strain evidence="12 13">JBTF-M29</strain>
    </source>
</reference>
<dbReference type="InterPro" id="IPR001360">
    <property type="entry name" value="Glyco_hydro_1"/>
</dbReference>
<dbReference type="OrthoDB" id="9765195at2"/>
<dbReference type="Gene3D" id="3.20.20.80">
    <property type="entry name" value="Glycosidases"/>
    <property type="match status" value="1"/>
</dbReference>
<dbReference type="EC" id="3.2.1.21" evidence="2 11"/>
<feature type="binding site" evidence="9">
    <location>
        <position position="406"/>
    </location>
    <ligand>
        <name>substrate</name>
    </ligand>
</feature>
<dbReference type="GO" id="GO:0030245">
    <property type="term" value="P:cellulose catabolic process"/>
    <property type="evidence" value="ECO:0007669"/>
    <property type="project" value="UniProtKB-KW"/>
</dbReference>
<dbReference type="EMBL" id="VFSV01000005">
    <property type="protein sequence ID" value="TRD22550.1"/>
    <property type="molecule type" value="Genomic_DNA"/>
</dbReference>
<comment type="similarity">
    <text evidence="1 11">Belongs to the glycosyl hydrolase 1 family.</text>
</comment>
<sequence>MSDSPSNKPQRALFSRADFPDDFVFGAATAAYQIEGHKFGGAGSSHWDTFAATGSNVVRNEDGALACDHFHRWETDLDLLKDGGFDAYRFSVSWARVMPDGITVNEEGLAFYDKLVDGILARGLKPYLTLYHWDLPSALADRGGWMNRETAERFADYAEVVMARIGDRVVRTATINEPWCVSVLSHLIGEHAPGLRDIRATARAMHHVQLAHGLAVHRLRAAGYQNLGVVLNFADILPFGEGQEAAVDRADAMTNRWFIESIAKGTYPEVALEGLERHMPDGWRDDMAVISTPIDWLGVNYYTRSLVSDAPDLPWPSTRNHEGPLPKTQMGWEIYPEGLRNLLVRMARDYVGDLPIVVTENGMAWADEVIGGAVTDETRVNYIRDHIAAAREAMEGGANLQGFFYWSLLDNYEWAFGYEKRFGIVHVDFETLDRTPKGSWHAFREALSG</sequence>
<evidence type="ECO:0000256" key="9">
    <source>
        <dbReference type="PIRSR" id="PIRSR617736-2"/>
    </source>
</evidence>
<dbReference type="GO" id="GO:0008422">
    <property type="term" value="F:beta-glucosidase activity"/>
    <property type="evidence" value="ECO:0007669"/>
    <property type="project" value="UniProtKB-EC"/>
</dbReference>
<keyword evidence="6 11" id="KW-0326">Glycosidase</keyword>
<dbReference type="FunFam" id="3.20.20.80:FF:000004">
    <property type="entry name" value="Beta-glucosidase 6-phospho-beta-glucosidase"/>
    <property type="match status" value="1"/>
</dbReference>
<evidence type="ECO:0000256" key="3">
    <source>
        <dbReference type="ARBA" id="ARBA00022801"/>
    </source>
</evidence>
<dbReference type="PANTHER" id="PTHR10353:SF36">
    <property type="entry name" value="LP05116P"/>
    <property type="match status" value="1"/>
</dbReference>
<gene>
    <name evidence="12" type="ORF">FEV53_03805</name>
</gene>
<dbReference type="AlphaFoldDB" id="A0A547Q839"/>
<dbReference type="PRINTS" id="PR00131">
    <property type="entry name" value="GLHYDRLASE1"/>
</dbReference>
<evidence type="ECO:0000256" key="4">
    <source>
        <dbReference type="ARBA" id="ARBA00023001"/>
    </source>
</evidence>
<dbReference type="Proteomes" id="UP000318590">
    <property type="component" value="Unassembled WGS sequence"/>
</dbReference>
<feature type="binding site" evidence="9">
    <location>
        <position position="302"/>
    </location>
    <ligand>
        <name>substrate</name>
    </ligand>
</feature>
<organism evidence="12 13">
    <name type="scientific">Palleronia caenipelagi</name>
    <dbReference type="NCBI Taxonomy" id="2489174"/>
    <lineage>
        <taxon>Bacteria</taxon>
        <taxon>Pseudomonadati</taxon>
        <taxon>Pseudomonadota</taxon>
        <taxon>Alphaproteobacteria</taxon>
        <taxon>Rhodobacterales</taxon>
        <taxon>Roseobacteraceae</taxon>
        <taxon>Palleronia</taxon>
    </lineage>
</organism>